<dbReference type="Pfam" id="PF13361">
    <property type="entry name" value="UvrD_C"/>
    <property type="match status" value="1"/>
</dbReference>
<dbReference type="GO" id="GO:0005829">
    <property type="term" value="C:cytosol"/>
    <property type="evidence" value="ECO:0007669"/>
    <property type="project" value="TreeGrafter"/>
</dbReference>
<dbReference type="GO" id="GO:0033202">
    <property type="term" value="C:DNA helicase complex"/>
    <property type="evidence" value="ECO:0007669"/>
    <property type="project" value="TreeGrafter"/>
</dbReference>
<dbReference type="PANTHER" id="PTHR11070:SF2">
    <property type="entry name" value="ATP-DEPENDENT DNA HELICASE SRS2"/>
    <property type="match status" value="1"/>
</dbReference>
<dbReference type="Proteomes" id="UP000315589">
    <property type="component" value="Unassembled WGS sequence"/>
</dbReference>
<comment type="caution">
    <text evidence="14">The sequence shown here is derived from an EMBL/GenBank/DDBJ whole genome shotgun (WGS) entry which is preliminary data.</text>
</comment>
<evidence type="ECO:0000313" key="15">
    <source>
        <dbReference type="Proteomes" id="UP000315589"/>
    </source>
</evidence>
<dbReference type="GO" id="GO:0003677">
    <property type="term" value="F:DNA binding"/>
    <property type="evidence" value="ECO:0007669"/>
    <property type="project" value="UniProtKB-KW"/>
</dbReference>
<evidence type="ECO:0000256" key="3">
    <source>
        <dbReference type="ARBA" id="ARBA00022801"/>
    </source>
</evidence>
<proteinExistence type="inferred from homology"/>
<dbReference type="AlphaFoldDB" id="A0A554LI14"/>
<dbReference type="InterPro" id="IPR027417">
    <property type="entry name" value="P-loop_NTPase"/>
</dbReference>
<evidence type="ECO:0000313" key="14">
    <source>
        <dbReference type="EMBL" id="TSC92500.1"/>
    </source>
</evidence>
<evidence type="ECO:0000259" key="12">
    <source>
        <dbReference type="PROSITE" id="PS51198"/>
    </source>
</evidence>
<feature type="binding site" evidence="11">
    <location>
        <begin position="28"/>
        <end position="35"/>
    </location>
    <ligand>
        <name>ATP</name>
        <dbReference type="ChEBI" id="CHEBI:30616"/>
    </ligand>
</feature>
<evidence type="ECO:0000256" key="10">
    <source>
        <dbReference type="ARBA" id="ARBA00048988"/>
    </source>
</evidence>
<dbReference type="GO" id="GO:0043138">
    <property type="term" value="F:3'-5' DNA helicase activity"/>
    <property type="evidence" value="ECO:0007669"/>
    <property type="project" value="UniProtKB-EC"/>
</dbReference>
<protein>
    <recommendedName>
        <fullName evidence="9">DNA 3'-5' helicase</fullName>
        <ecNumber evidence="9">5.6.2.4</ecNumber>
    </recommendedName>
</protein>
<dbReference type="EC" id="5.6.2.4" evidence="9"/>
<dbReference type="EMBL" id="VMGI01000057">
    <property type="protein sequence ID" value="TSC92500.1"/>
    <property type="molecule type" value="Genomic_DNA"/>
</dbReference>
<dbReference type="SUPFAM" id="SSF52540">
    <property type="entry name" value="P-loop containing nucleoside triphosphate hydrolases"/>
    <property type="match status" value="1"/>
</dbReference>
<evidence type="ECO:0000256" key="4">
    <source>
        <dbReference type="ARBA" id="ARBA00022806"/>
    </source>
</evidence>
<keyword evidence="5 11" id="KW-0067">ATP-binding</keyword>
<organism evidence="14 15">
    <name type="scientific">Candidatus Berkelbacteria bacterium Licking1014_85</name>
    <dbReference type="NCBI Taxonomy" id="2017148"/>
    <lineage>
        <taxon>Bacteria</taxon>
        <taxon>Candidatus Berkelbacteria</taxon>
    </lineage>
</organism>
<keyword evidence="3 11" id="KW-0378">Hydrolase</keyword>
<dbReference type="Gene3D" id="3.40.50.300">
    <property type="entry name" value="P-loop containing nucleotide triphosphate hydrolases"/>
    <property type="match status" value="2"/>
</dbReference>
<dbReference type="InterPro" id="IPR013986">
    <property type="entry name" value="DExx_box_DNA_helicase_dom_sf"/>
</dbReference>
<evidence type="ECO:0000256" key="8">
    <source>
        <dbReference type="ARBA" id="ARBA00034617"/>
    </source>
</evidence>
<dbReference type="PROSITE" id="PS51217">
    <property type="entry name" value="UVRD_HELICASE_CTER"/>
    <property type="match status" value="1"/>
</dbReference>
<reference evidence="14 15" key="1">
    <citation type="submission" date="2017-07" db="EMBL/GenBank/DDBJ databases">
        <title>Mechanisms for carbon and nitrogen cycling indicate functional differentiation within the Candidate Phyla Radiation.</title>
        <authorList>
            <person name="Danczak R.E."/>
            <person name="Johnston M.D."/>
            <person name="Kenah C."/>
            <person name="Slattery M."/>
            <person name="Wrighton K.C."/>
            <person name="Wilkins M.J."/>
        </authorList>
    </citation>
    <scope>NUCLEOTIDE SEQUENCE [LARGE SCALE GENOMIC DNA]</scope>
    <source>
        <strain evidence="14">Licking1014_85</strain>
    </source>
</reference>
<evidence type="ECO:0000256" key="11">
    <source>
        <dbReference type="PROSITE-ProRule" id="PRU00560"/>
    </source>
</evidence>
<keyword evidence="4 11" id="KW-0347">Helicase</keyword>
<dbReference type="Gene3D" id="1.10.10.160">
    <property type="match status" value="1"/>
</dbReference>
<evidence type="ECO:0000256" key="2">
    <source>
        <dbReference type="ARBA" id="ARBA00022741"/>
    </source>
</evidence>
<dbReference type="GO" id="GO:0005524">
    <property type="term" value="F:ATP binding"/>
    <property type="evidence" value="ECO:0007669"/>
    <property type="project" value="UniProtKB-UniRule"/>
</dbReference>
<evidence type="ECO:0000256" key="1">
    <source>
        <dbReference type="ARBA" id="ARBA00009922"/>
    </source>
</evidence>
<dbReference type="Gene3D" id="1.10.486.10">
    <property type="entry name" value="PCRA, domain 4"/>
    <property type="match status" value="1"/>
</dbReference>
<keyword evidence="7" id="KW-0413">Isomerase</keyword>
<dbReference type="CDD" id="cd17932">
    <property type="entry name" value="DEXQc_UvrD"/>
    <property type="match status" value="1"/>
</dbReference>
<keyword evidence="2 11" id="KW-0547">Nucleotide-binding</keyword>
<dbReference type="PANTHER" id="PTHR11070">
    <property type="entry name" value="UVRD / RECB / PCRA DNA HELICASE FAMILY MEMBER"/>
    <property type="match status" value="1"/>
</dbReference>
<keyword evidence="6" id="KW-0238">DNA-binding</keyword>
<sequence length="630" mass="72605">MDDIIFQGLNDEQREATVSIEGPLLILAGAGSGKTRVLTHRIAYLILEKKVYPNNILAITFTNKAAGEMISRITEIISQFSILNSQFSKPMLWAGTFHSICVKILRREIDNSELPYSSNFTIYDSYEQKQLLKKIVKDLRIDPKKFNPSLTSALISSAKCELIDAKKYREYNSGSFYDTIAQIFSLYEKELVKANAMDFDDLLNNCVKLFQNHSAILEKYQRIYKYILIDEYQDTNTAQYQLVKLLVNEARNIAVVGDDFQSIYAFRGANFRNILNFKHDYPNAKIIKLERNYRSTQAILNSASELIKNNKARSEKKLWTDNKSKLPVTAVEVMDENEEIDFIISEISAQNIDFSSTAILYRTNAQSRSLEEGLIKKNIPYRIIGGIRFYDRKEIKDIIAFLRIILNINDAISLERIINIPPKGIGEKTFAKMQIQNSKFKIQNDEPNPKLQKFISIYENLREQKDKLSPKELIDYILKRTGYKDFIFDGTIEGEARWENIQELKTVASAYNNLAEFLERVALVQDIDSYKSGENSLTLMTLHSAKGLEFEAVFIAGLEEGLLPHSRSLTELDELEEERRLCYVGMTRAKKRLYLLHANCRNIYGNTQMQNRSRFIDEISGLSNEFVEFI</sequence>
<feature type="domain" description="UvrD-like helicase C-terminal" evidence="13">
    <location>
        <begin position="297"/>
        <end position="547"/>
    </location>
</feature>
<dbReference type="GO" id="GO:0016887">
    <property type="term" value="F:ATP hydrolysis activity"/>
    <property type="evidence" value="ECO:0007669"/>
    <property type="project" value="RHEA"/>
</dbReference>
<gene>
    <name evidence="14" type="ORF">CEN91_427</name>
</gene>
<evidence type="ECO:0000256" key="6">
    <source>
        <dbReference type="ARBA" id="ARBA00023125"/>
    </source>
</evidence>
<dbReference type="InterPro" id="IPR014017">
    <property type="entry name" value="DNA_helicase_UvrD-like_C"/>
</dbReference>
<dbReference type="Pfam" id="PF00580">
    <property type="entry name" value="UvrD-helicase"/>
    <property type="match status" value="1"/>
</dbReference>
<comment type="catalytic activity">
    <reaction evidence="10">
        <text>ATP + H2O = ADP + phosphate + H(+)</text>
        <dbReference type="Rhea" id="RHEA:13065"/>
        <dbReference type="ChEBI" id="CHEBI:15377"/>
        <dbReference type="ChEBI" id="CHEBI:15378"/>
        <dbReference type="ChEBI" id="CHEBI:30616"/>
        <dbReference type="ChEBI" id="CHEBI:43474"/>
        <dbReference type="ChEBI" id="CHEBI:456216"/>
        <dbReference type="EC" id="5.6.2.4"/>
    </reaction>
</comment>
<evidence type="ECO:0000256" key="9">
    <source>
        <dbReference type="ARBA" id="ARBA00034808"/>
    </source>
</evidence>
<evidence type="ECO:0000256" key="7">
    <source>
        <dbReference type="ARBA" id="ARBA00023235"/>
    </source>
</evidence>
<feature type="domain" description="UvrD-like helicase ATP-binding" evidence="12">
    <location>
        <begin position="7"/>
        <end position="296"/>
    </location>
</feature>
<name>A0A554LI14_9BACT</name>
<dbReference type="GO" id="GO:0000725">
    <property type="term" value="P:recombinational repair"/>
    <property type="evidence" value="ECO:0007669"/>
    <property type="project" value="TreeGrafter"/>
</dbReference>
<dbReference type="PROSITE" id="PS51198">
    <property type="entry name" value="UVRD_HELICASE_ATP_BIND"/>
    <property type="match status" value="1"/>
</dbReference>
<dbReference type="InterPro" id="IPR014016">
    <property type="entry name" value="UvrD-like_ATP-bd"/>
</dbReference>
<dbReference type="InterPro" id="IPR000212">
    <property type="entry name" value="DNA_helicase_UvrD/REP"/>
</dbReference>
<evidence type="ECO:0000256" key="5">
    <source>
        <dbReference type="ARBA" id="ARBA00022840"/>
    </source>
</evidence>
<accession>A0A554LI14</accession>
<comment type="similarity">
    <text evidence="1">Belongs to the helicase family. UvrD subfamily.</text>
</comment>
<evidence type="ECO:0000259" key="13">
    <source>
        <dbReference type="PROSITE" id="PS51217"/>
    </source>
</evidence>
<comment type="catalytic activity">
    <reaction evidence="8">
        <text>Couples ATP hydrolysis with the unwinding of duplex DNA by translocating in the 3'-5' direction.</text>
        <dbReference type="EC" id="5.6.2.4"/>
    </reaction>
</comment>